<name>A0A396SBF7_9BACL</name>
<proteinExistence type="predicted"/>
<evidence type="ECO:0000313" key="3">
    <source>
        <dbReference type="Proteomes" id="UP000265692"/>
    </source>
</evidence>
<sequence>MARHPRKDHKRRKHSNKRNQELVPSLESLNSLDSVTSLTNQSINLLVDNIFRRQGVKMRKPTLSTQEKRDLRKLLMNLQDRVEKLTKSTKE</sequence>
<protein>
    <recommendedName>
        <fullName evidence="4">Spore coat protein</fullName>
    </recommendedName>
</protein>
<dbReference type="OrthoDB" id="9998553at2"/>
<organism evidence="2 3">
    <name type="scientific">Ureibacillus yapensis</name>
    <dbReference type="NCBI Taxonomy" id="2304605"/>
    <lineage>
        <taxon>Bacteria</taxon>
        <taxon>Bacillati</taxon>
        <taxon>Bacillota</taxon>
        <taxon>Bacilli</taxon>
        <taxon>Bacillales</taxon>
        <taxon>Caryophanaceae</taxon>
        <taxon>Ureibacillus</taxon>
    </lineage>
</organism>
<evidence type="ECO:0008006" key="4">
    <source>
        <dbReference type="Google" id="ProtNLM"/>
    </source>
</evidence>
<comment type="caution">
    <text evidence="2">The sequence shown here is derived from an EMBL/GenBank/DDBJ whole genome shotgun (WGS) entry which is preliminary data.</text>
</comment>
<evidence type="ECO:0000313" key="2">
    <source>
        <dbReference type="EMBL" id="RHW36813.1"/>
    </source>
</evidence>
<evidence type="ECO:0000256" key="1">
    <source>
        <dbReference type="SAM" id="MobiDB-lite"/>
    </source>
</evidence>
<accession>A0A396SBF7</accession>
<dbReference type="RefSeq" id="WP_118876337.1">
    <property type="nucleotide sequence ID" value="NZ_QWEI01000004.1"/>
</dbReference>
<feature type="region of interest" description="Disordered" evidence="1">
    <location>
        <begin position="1"/>
        <end position="25"/>
    </location>
</feature>
<reference evidence="2 3" key="1">
    <citation type="submission" date="2018-08" db="EMBL/GenBank/DDBJ databases">
        <title>Lysinibacillus sp. YLB-03 draft genome sequence.</title>
        <authorList>
            <person name="Yu L."/>
        </authorList>
    </citation>
    <scope>NUCLEOTIDE SEQUENCE [LARGE SCALE GENOMIC DNA]</scope>
    <source>
        <strain evidence="2 3">YLB-03</strain>
    </source>
</reference>
<gene>
    <name evidence="2" type="ORF">D1B33_10515</name>
</gene>
<dbReference type="AlphaFoldDB" id="A0A396SBF7"/>
<dbReference type="Proteomes" id="UP000265692">
    <property type="component" value="Unassembled WGS sequence"/>
</dbReference>
<keyword evidence="3" id="KW-1185">Reference proteome</keyword>
<feature type="compositionally biased region" description="Basic residues" evidence="1">
    <location>
        <begin position="1"/>
        <end position="17"/>
    </location>
</feature>
<dbReference type="EMBL" id="QWEI01000004">
    <property type="protein sequence ID" value="RHW36813.1"/>
    <property type="molecule type" value="Genomic_DNA"/>
</dbReference>